<dbReference type="Proteomes" id="UP000887565">
    <property type="component" value="Unplaced"/>
</dbReference>
<name>A0A915L8J6_ROMCU</name>
<reference evidence="2" key="1">
    <citation type="submission" date="2022-11" db="UniProtKB">
        <authorList>
            <consortium name="WormBaseParasite"/>
        </authorList>
    </citation>
    <scope>IDENTIFICATION</scope>
</reference>
<evidence type="ECO:0000313" key="2">
    <source>
        <dbReference type="WBParaSite" id="nRc.2.0.1.t47364-RA"/>
    </source>
</evidence>
<protein>
    <submittedName>
        <fullName evidence="2">Uncharacterized protein</fullName>
    </submittedName>
</protein>
<dbReference type="AlphaFoldDB" id="A0A915L8J6"/>
<organism evidence="1 2">
    <name type="scientific">Romanomermis culicivorax</name>
    <name type="common">Nematode worm</name>
    <dbReference type="NCBI Taxonomy" id="13658"/>
    <lineage>
        <taxon>Eukaryota</taxon>
        <taxon>Metazoa</taxon>
        <taxon>Ecdysozoa</taxon>
        <taxon>Nematoda</taxon>
        <taxon>Enoplea</taxon>
        <taxon>Dorylaimia</taxon>
        <taxon>Mermithida</taxon>
        <taxon>Mermithoidea</taxon>
        <taxon>Mermithidae</taxon>
        <taxon>Romanomermis</taxon>
    </lineage>
</organism>
<proteinExistence type="predicted"/>
<keyword evidence="1" id="KW-1185">Reference proteome</keyword>
<dbReference type="WBParaSite" id="nRc.2.0.1.t47364-RA">
    <property type="protein sequence ID" value="nRc.2.0.1.t47364-RA"/>
    <property type="gene ID" value="nRc.2.0.1.g47364"/>
</dbReference>
<evidence type="ECO:0000313" key="1">
    <source>
        <dbReference type="Proteomes" id="UP000887565"/>
    </source>
</evidence>
<accession>A0A915L8J6</accession>
<sequence>MAQWPALMPFNIRWHPISYLHVLMVADFLRKFQQDLGHLPLSGCYYPCPHIGKANYLCQILAQDPKLPGINGIDAKFICNPPHTFNKWKKEVKDQFDTCQNGNPARKNPIMAVLQICHASGTVIIFEFYSMGLVPTAILNLLHTAH</sequence>